<comment type="caution">
    <text evidence="2">The sequence shown here is derived from an EMBL/GenBank/DDBJ whole genome shotgun (WGS) entry which is preliminary data.</text>
</comment>
<dbReference type="SUPFAM" id="SSF47413">
    <property type="entry name" value="lambda repressor-like DNA-binding domains"/>
    <property type="match status" value="1"/>
</dbReference>
<organism evidence="2 3">
    <name type="scientific">Nonomuraea marmarensis</name>
    <dbReference type="NCBI Taxonomy" id="3351344"/>
    <lineage>
        <taxon>Bacteria</taxon>
        <taxon>Bacillati</taxon>
        <taxon>Actinomycetota</taxon>
        <taxon>Actinomycetes</taxon>
        <taxon>Streptosporangiales</taxon>
        <taxon>Streptosporangiaceae</taxon>
        <taxon>Nonomuraea</taxon>
    </lineage>
</organism>
<dbReference type="InterPro" id="IPR012349">
    <property type="entry name" value="Split_barrel_FMN-bd"/>
</dbReference>
<dbReference type="InterPro" id="IPR001387">
    <property type="entry name" value="Cro/C1-type_HTH"/>
</dbReference>
<dbReference type="CDD" id="cd00093">
    <property type="entry name" value="HTH_XRE"/>
    <property type="match status" value="1"/>
</dbReference>
<dbReference type="Gene3D" id="2.30.110.10">
    <property type="entry name" value="Electron Transport, Fmn-binding Protein, Chain A"/>
    <property type="match status" value="1"/>
</dbReference>
<dbReference type="InterPro" id="IPR024747">
    <property type="entry name" value="Pyridox_Oxase-rel"/>
</dbReference>
<dbReference type="RefSeq" id="WP_393169163.1">
    <property type="nucleotide sequence ID" value="NZ_JBICRM010000015.1"/>
</dbReference>
<dbReference type="Gene3D" id="1.10.260.40">
    <property type="entry name" value="lambda repressor-like DNA-binding domains"/>
    <property type="match status" value="1"/>
</dbReference>
<dbReference type="InterPro" id="IPR010982">
    <property type="entry name" value="Lambda_DNA-bd_dom_sf"/>
</dbReference>
<feature type="domain" description="HTH cro/C1-type" evidence="1">
    <location>
        <begin position="15"/>
        <end position="66"/>
    </location>
</feature>
<dbReference type="Pfam" id="PF12900">
    <property type="entry name" value="Pyridox_ox_2"/>
    <property type="match status" value="1"/>
</dbReference>
<dbReference type="EMBL" id="JBICRM010000015">
    <property type="protein sequence ID" value="MFG1706371.1"/>
    <property type="molecule type" value="Genomic_DNA"/>
</dbReference>
<dbReference type="PROSITE" id="PS50943">
    <property type="entry name" value="HTH_CROC1"/>
    <property type="match status" value="1"/>
</dbReference>
<protein>
    <submittedName>
        <fullName evidence="2">Helix-turn-helix domain-containing protein</fullName>
    </submittedName>
</protein>
<sequence length="217" mass="23760">MSQQVTTIERLGLRIARRRAALSLTREELSERAGVEVAYVAWLEGESVRESLARIARVLETTVEELLGETPMGAGPPAPHPELVTLDESECLHLLQPGGVGRLAFDGRYGPTVLPVNFRLLEGTIVFRTATGGSTDEDLRTGVRDVEYKVAFEVDRIEELTSGGWSVLVQGSLHHVTTDEELASAAATGVDPWAGGDRQQYLKIIPCRMTGRRVEPR</sequence>
<name>A0ABW7AGD2_9ACTN</name>
<gene>
    <name evidence="2" type="ORF">ACFLIM_24550</name>
</gene>
<accession>A0ABW7AGD2</accession>
<dbReference type="SMART" id="SM00530">
    <property type="entry name" value="HTH_XRE"/>
    <property type="match status" value="1"/>
</dbReference>
<dbReference type="Proteomes" id="UP001603978">
    <property type="component" value="Unassembled WGS sequence"/>
</dbReference>
<evidence type="ECO:0000313" key="2">
    <source>
        <dbReference type="EMBL" id="MFG1706371.1"/>
    </source>
</evidence>
<reference evidence="2 3" key="1">
    <citation type="submission" date="2024-10" db="EMBL/GenBank/DDBJ databases">
        <authorList>
            <person name="Topkara A.R."/>
            <person name="Saygin H."/>
        </authorList>
    </citation>
    <scope>NUCLEOTIDE SEQUENCE [LARGE SCALE GENOMIC DNA]</scope>
    <source>
        <strain evidence="2 3">M3C6</strain>
    </source>
</reference>
<proteinExistence type="predicted"/>
<evidence type="ECO:0000259" key="1">
    <source>
        <dbReference type="PROSITE" id="PS50943"/>
    </source>
</evidence>
<dbReference type="SUPFAM" id="SSF50475">
    <property type="entry name" value="FMN-binding split barrel"/>
    <property type="match status" value="1"/>
</dbReference>
<keyword evidence="3" id="KW-1185">Reference proteome</keyword>
<evidence type="ECO:0000313" key="3">
    <source>
        <dbReference type="Proteomes" id="UP001603978"/>
    </source>
</evidence>